<accession>A0A0F9V961</accession>
<sequence length="80" mass="8994">MLIPQNASSESSSRQGCRTVTLDELRKSLTEPVQLSDWHRQRLLELVQRLDRVRALGDVYAGIELSDKVVEALHAATAKH</sequence>
<protein>
    <submittedName>
        <fullName evidence="1">Uncharacterized protein</fullName>
    </submittedName>
</protein>
<evidence type="ECO:0000313" key="1">
    <source>
        <dbReference type="EMBL" id="KKN62343.1"/>
    </source>
</evidence>
<comment type="caution">
    <text evidence="1">The sequence shown here is derived from an EMBL/GenBank/DDBJ whole genome shotgun (WGS) entry which is preliminary data.</text>
</comment>
<dbReference type="AlphaFoldDB" id="A0A0F9V961"/>
<organism evidence="1">
    <name type="scientific">marine sediment metagenome</name>
    <dbReference type="NCBI Taxonomy" id="412755"/>
    <lineage>
        <taxon>unclassified sequences</taxon>
        <taxon>metagenomes</taxon>
        <taxon>ecological metagenomes</taxon>
    </lineage>
</organism>
<gene>
    <name evidence="1" type="ORF">LCGC14_0513060</name>
</gene>
<proteinExistence type="predicted"/>
<reference evidence="1" key="1">
    <citation type="journal article" date="2015" name="Nature">
        <title>Complex archaea that bridge the gap between prokaryotes and eukaryotes.</title>
        <authorList>
            <person name="Spang A."/>
            <person name="Saw J.H."/>
            <person name="Jorgensen S.L."/>
            <person name="Zaremba-Niedzwiedzka K."/>
            <person name="Martijn J."/>
            <person name="Lind A.E."/>
            <person name="van Eijk R."/>
            <person name="Schleper C."/>
            <person name="Guy L."/>
            <person name="Ettema T.J."/>
        </authorList>
    </citation>
    <scope>NUCLEOTIDE SEQUENCE</scope>
</reference>
<dbReference type="EMBL" id="LAZR01000628">
    <property type="protein sequence ID" value="KKN62343.1"/>
    <property type="molecule type" value="Genomic_DNA"/>
</dbReference>
<name>A0A0F9V961_9ZZZZ</name>